<accession>A0ACB9HIT4</accession>
<keyword evidence="2" id="KW-1185">Reference proteome</keyword>
<reference evidence="1 2" key="2">
    <citation type="journal article" date="2022" name="Mol. Ecol. Resour.">
        <title>The genomes of chicory, endive, great burdock and yacon provide insights into Asteraceae paleo-polyploidization history and plant inulin production.</title>
        <authorList>
            <person name="Fan W."/>
            <person name="Wang S."/>
            <person name="Wang H."/>
            <person name="Wang A."/>
            <person name="Jiang F."/>
            <person name="Liu H."/>
            <person name="Zhao H."/>
            <person name="Xu D."/>
            <person name="Zhang Y."/>
        </authorList>
    </citation>
    <scope>NUCLEOTIDE SEQUENCE [LARGE SCALE GENOMIC DNA]</scope>
    <source>
        <strain evidence="2">cv. Yunnan</strain>
        <tissue evidence="1">Leaves</tissue>
    </source>
</reference>
<protein>
    <submittedName>
        <fullName evidence="1">Uncharacterized protein</fullName>
    </submittedName>
</protein>
<comment type="caution">
    <text evidence="1">The sequence shown here is derived from an EMBL/GenBank/DDBJ whole genome shotgun (WGS) entry which is preliminary data.</text>
</comment>
<evidence type="ECO:0000313" key="1">
    <source>
        <dbReference type="EMBL" id="KAI3795719.1"/>
    </source>
</evidence>
<gene>
    <name evidence="1" type="ORF">L1987_38376</name>
</gene>
<dbReference type="Proteomes" id="UP001056120">
    <property type="component" value="Linkage Group LG12"/>
</dbReference>
<reference evidence="2" key="1">
    <citation type="journal article" date="2022" name="Mol. Ecol. Resour.">
        <title>The genomes of chicory, endive, great burdock and yacon provide insights into Asteraceae palaeo-polyploidization history and plant inulin production.</title>
        <authorList>
            <person name="Fan W."/>
            <person name="Wang S."/>
            <person name="Wang H."/>
            <person name="Wang A."/>
            <person name="Jiang F."/>
            <person name="Liu H."/>
            <person name="Zhao H."/>
            <person name="Xu D."/>
            <person name="Zhang Y."/>
        </authorList>
    </citation>
    <scope>NUCLEOTIDE SEQUENCE [LARGE SCALE GENOMIC DNA]</scope>
    <source>
        <strain evidence="2">cv. Yunnan</strain>
    </source>
</reference>
<evidence type="ECO:0000313" key="2">
    <source>
        <dbReference type="Proteomes" id="UP001056120"/>
    </source>
</evidence>
<sequence>MIPFDREGGLGREIMAVQGSVSDEEDGGEWRLRCDNRGGRYSSQIRVGEGGGWPLAMMVHPLLIVIDLLLLKGR</sequence>
<organism evidence="1 2">
    <name type="scientific">Smallanthus sonchifolius</name>
    <dbReference type="NCBI Taxonomy" id="185202"/>
    <lineage>
        <taxon>Eukaryota</taxon>
        <taxon>Viridiplantae</taxon>
        <taxon>Streptophyta</taxon>
        <taxon>Embryophyta</taxon>
        <taxon>Tracheophyta</taxon>
        <taxon>Spermatophyta</taxon>
        <taxon>Magnoliopsida</taxon>
        <taxon>eudicotyledons</taxon>
        <taxon>Gunneridae</taxon>
        <taxon>Pentapetalae</taxon>
        <taxon>asterids</taxon>
        <taxon>campanulids</taxon>
        <taxon>Asterales</taxon>
        <taxon>Asteraceae</taxon>
        <taxon>Asteroideae</taxon>
        <taxon>Heliantheae alliance</taxon>
        <taxon>Millerieae</taxon>
        <taxon>Smallanthus</taxon>
    </lineage>
</organism>
<name>A0ACB9HIT4_9ASTR</name>
<proteinExistence type="predicted"/>
<dbReference type="EMBL" id="CM042029">
    <property type="protein sequence ID" value="KAI3795719.1"/>
    <property type="molecule type" value="Genomic_DNA"/>
</dbReference>